<evidence type="ECO:0000313" key="3">
    <source>
        <dbReference type="Proteomes" id="UP001230915"/>
    </source>
</evidence>
<proteinExistence type="predicted"/>
<organism evidence="2 3">
    <name type="scientific">Mesonia profundi</name>
    <dbReference type="NCBI Taxonomy" id="3070998"/>
    <lineage>
        <taxon>Bacteria</taxon>
        <taxon>Pseudomonadati</taxon>
        <taxon>Bacteroidota</taxon>
        <taxon>Flavobacteriia</taxon>
        <taxon>Flavobacteriales</taxon>
        <taxon>Flavobacteriaceae</taxon>
        <taxon>Mesonia</taxon>
    </lineage>
</organism>
<dbReference type="RefSeq" id="WP_308864823.1">
    <property type="nucleotide sequence ID" value="NZ_JAVHUL010000027.1"/>
</dbReference>
<keyword evidence="1" id="KW-0732">Signal</keyword>
<dbReference type="PROSITE" id="PS51257">
    <property type="entry name" value="PROKAR_LIPOPROTEIN"/>
    <property type="match status" value="1"/>
</dbReference>
<keyword evidence="3" id="KW-1185">Reference proteome</keyword>
<evidence type="ECO:0000313" key="2">
    <source>
        <dbReference type="EMBL" id="MDQ7917947.1"/>
    </source>
</evidence>
<sequence>MIRTTQSFKALFILLIFAFASCSSNDNGGNQDPTNDNNDNNNNGGTEVVATIETEADGQIDYAYDFILDSMRPKIRHESHDGKDLFFFSSKNGDFSIGMRVFIDGEGEYTLEAESPYEDLSLIRDEDEGHNNDTVFKIDDNFEDGQATLTITSLTENHIKATFSATLYNSSTGEKATLTNGKIDTDIIRVDFD</sequence>
<reference evidence="2 3" key="1">
    <citation type="submission" date="2023-08" db="EMBL/GenBank/DDBJ databases">
        <title>Mesonia sp. MT50, isolated from deep-sea sediment of the Mariana Trench.</title>
        <authorList>
            <person name="Fu H."/>
        </authorList>
    </citation>
    <scope>NUCLEOTIDE SEQUENCE [LARGE SCALE GENOMIC DNA]</scope>
    <source>
        <strain evidence="2 3">MT50</strain>
    </source>
</reference>
<evidence type="ECO:0000256" key="1">
    <source>
        <dbReference type="SAM" id="SignalP"/>
    </source>
</evidence>
<comment type="caution">
    <text evidence="2">The sequence shown here is derived from an EMBL/GenBank/DDBJ whole genome shotgun (WGS) entry which is preliminary data.</text>
</comment>
<feature type="signal peptide" evidence="1">
    <location>
        <begin position="1"/>
        <end position="25"/>
    </location>
</feature>
<feature type="chain" id="PRO_5047100373" evidence="1">
    <location>
        <begin position="26"/>
        <end position="193"/>
    </location>
</feature>
<gene>
    <name evidence="2" type="ORF">RBU60_10200</name>
</gene>
<accession>A0ABU1A2L6</accession>
<dbReference type="Proteomes" id="UP001230915">
    <property type="component" value="Unassembled WGS sequence"/>
</dbReference>
<dbReference type="EMBL" id="JAVHUL010000027">
    <property type="protein sequence ID" value="MDQ7917947.1"/>
    <property type="molecule type" value="Genomic_DNA"/>
</dbReference>
<protein>
    <submittedName>
        <fullName evidence="2">Uncharacterized protein</fullName>
    </submittedName>
</protein>
<name>A0ABU1A2L6_9FLAO</name>